<dbReference type="GO" id="GO:0005634">
    <property type="term" value="C:nucleus"/>
    <property type="evidence" value="ECO:0007669"/>
    <property type="project" value="TreeGrafter"/>
</dbReference>
<keyword evidence="3" id="KW-0547">Nucleotide-binding</keyword>
<protein>
    <submittedName>
        <fullName evidence="9">Nucleotide-diphospho-sugar transferase domain-containing protein</fullName>
    </submittedName>
</protein>
<keyword evidence="2 9" id="KW-0808">Transferase</keyword>
<dbReference type="InterPro" id="IPR000719">
    <property type="entry name" value="Prot_kinase_dom"/>
</dbReference>
<evidence type="ECO:0000256" key="5">
    <source>
        <dbReference type="ARBA" id="ARBA00022840"/>
    </source>
</evidence>
<keyword evidence="5" id="KW-0067">ATP-binding</keyword>
<evidence type="ECO:0000256" key="1">
    <source>
        <dbReference type="ARBA" id="ARBA00022527"/>
    </source>
</evidence>
<feature type="domain" description="Protein kinase" evidence="7">
    <location>
        <begin position="1"/>
        <end position="276"/>
    </location>
</feature>
<dbReference type="InterPro" id="IPR011009">
    <property type="entry name" value="Kinase-like_dom_sf"/>
</dbReference>
<evidence type="ECO:0000256" key="3">
    <source>
        <dbReference type="ARBA" id="ARBA00022741"/>
    </source>
</evidence>
<proteinExistence type="predicted"/>
<dbReference type="SUPFAM" id="SSF56112">
    <property type="entry name" value="Protein kinase-like (PK-like)"/>
    <property type="match status" value="1"/>
</dbReference>
<dbReference type="Proteomes" id="UP001152797">
    <property type="component" value="Unassembled WGS sequence"/>
</dbReference>
<dbReference type="Gene3D" id="1.10.510.10">
    <property type="entry name" value="Transferase(Phosphotransferase) domain 1"/>
    <property type="match status" value="1"/>
</dbReference>
<dbReference type="PROSITE" id="PS50011">
    <property type="entry name" value="PROTEIN_KINASE_DOM"/>
    <property type="match status" value="1"/>
</dbReference>
<dbReference type="EMBL" id="CAMXCT020002079">
    <property type="protein sequence ID" value="CAL1148841.1"/>
    <property type="molecule type" value="Genomic_DNA"/>
</dbReference>
<dbReference type="EMBL" id="CAMXCT010002079">
    <property type="protein sequence ID" value="CAI3995466.1"/>
    <property type="molecule type" value="Genomic_DNA"/>
</dbReference>
<gene>
    <name evidence="8" type="ORF">C1SCF055_LOCUS22029</name>
</gene>
<organism evidence="8">
    <name type="scientific">Cladocopium goreaui</name>
    <dbReference type="NCBI Taxonomy" id="2562237"/>
    <lineage>
        <taxon>Eukaryota</taxon>
        <taxon>Sar</taxon>
        <taxon>Alveolata</taxon>
        <taxon>Dinophyceae</taxon>
        <taxon>Suessiales</taxon>
        <taxon>Symbiodiniaceae</taxon>
        <taxon>Cladocopium</taxon>
    </lineage>
</organism>
<comment type="caution">
    <text evidence="8">The sequence shown here is derived from an EMBL/GenBank/DDBJ whole genome shotgun (WGS) entry which is preliminary data.</text>
</comment>
<evidence type="ECO:0000313" key="8">
    <source>
        <dbReference type="EMBL" id="CAI3995466.1"/>
    </source>
</evidence>
<keyword evidence="4" id="KW-0418">Kinase</keyword>
<accession>A0A9P1G0Z9</accession>
<dbReference type="PANTHER" id="PTHR24345">
    <property type="entry name" value="SERINE/THREONINE-PROTEIN KINASE PLK"/>
    <property type="match status" value="1"/>
</dbReference>
<dbReference type="Gene3D" id="3.30.200.20">
    <property type="entry name" value="Phosphorylase Kinase, domain 1"/>
    <property type="match status" value="1"/>
</dbReference>
<evidence type="ECO:0000313" key="10">
    <source>
        <dbReference type="Proteomes" id="UP001152797"/>
    </source>
</evidence>
<dbReference type="InterPro" id="IPR005069">
    <property type="entry name" value="Nucl-diP-sugar_transferase"/>
</dbReference>
<dbReference type="AlphaFoldDB" id="A0A9P1G0Z9"/>
<evidence type="ECO:0000313" key="9">
    <source>
        <dbReference type="EMBL" id="CAL4782778.1"/>
    </source>
</evidence>
<evidence type="ECO:0000259" key="7">
    <source>
        <dbReference type="PROSITE" id="PS50011"/>
    </source>
</evidence>
<dbReference type="Pfam" id="PF00069">
    <property type="entry name" value="Pkinase"/>
    <property type="match status" value="1"/>
</dbReference>
<dbReference type="OrthoDB" id="540503at2759"/>
<reference evidence="9 10" key="2">
    <citation type="submission" date="2024-05" db="EMBL/GenBank/DDBJ databases">
        <authorList>
            <person name="Chen Y."/>
            <person name="Shah S."/>
            <person name="Dougan E. K."/>
            <person name="Thang M."/>
            <person name="Chan C."/>
        </authorList>
    </citation>
    <scope>NUCLEOTIDE SEQUENCE [LARGE SCALE GENOMIC DNA]</scope>
</reference>
<reference evidence="8" key="1">
    <citation type="submission" date="2022-10" db="EMBL/GenBank/DDBJ databases">
        <authorList>
            <person name="Chen Y."/>
            <person name="Dougan E. K."/>
            <person name="Chan C."/>
            <person name="Rhodes N."/>
            <person name="Thang M."/>
        </authorList>
    </citation>
    <scope>NUCLEOTIDE SEQUENCE</scope>
</reference>
<dbReference type="PANTHER" id="PTHR24345:SF91">
    <property type="entry name" value="SERINE_THREONINE-PROTEIN KINASE PLK4"/>
    <property type="match status" value="1"/>
</dbReference>
<feature type="region of interest" description="Disordered" evidence="6">
    <location>
        <begin position="375"/>
        <end position="423"/>
    </location>
</feature>
<dbReference type="Pfam" id="PF03407">
    <property type="entry name" value="Nucleotid_trans"/>
    <property type="match status" value="1"/>
</dbReference>
<evidence type="ECO:0000256" key="6">
    <source>
        <dbReference type="SAM" id="MobiDB-lite"/>
    </source>
</evidence>
<sequence>MHLQSALFGGVYEAKGRSTGKDFAIKVLHKSELQKVEENNSIEFCEVPLSEIKFADVMRGHEHVMEVEEHFDDQYCHYCVFELCKGGDLLEALKQKPMGFDERHAQFLIRQAALGLTYLHDRGVAMQDVSLENMLLNVNPSNGNWQVKICDPGQAAHFQTDSKGQEVPVNFHGLVGKSFRPPELHEHKSYLATKVDSWCLGWSTFYLLTAQPLFMSADPAQKDVDWTLFRSGKFDELFKTKTPNFSAVGIDFIFKLMQMEPSKRMSIAEACKHVWTSAMVKAWLADTGVPPMMAPKEMLPEELRKKLEEEKRAKTMLPVSMTDRDFKGGSLSASTGGVPTAALLPTVSSPIMRPMTHTLPTWSAAPIQGIITKQMATPHTPLMRVRSPSGRSPRSSAPGPSFADLSQASDRRSRVFQPHRSTQRTQYTGGYVLATAHSPAPARGSSGAMSPPADKLCMAANFYCHESNRISFVSTPRASHRRTAAAPAPLPMVDAESRGRPLWAFGQKAAEQGPSRRWGSNGSEYQVGYEYEDCDLVQTIPGAAADWNVVHKRTVHILSANLMDSDFSLPSDLEELIDDDRSRHRFTSKAEQAKQECPLGFLYLKLLHFYRDPTVLDTSMAKVIQYFLGMYPAYVIALSRWPIFPVLAYFRNTHQGAADQNNAVAAMACEGVKGVIDWDKSREWGNRWTELTFSNNNSEEDKTELYSLQEAIADQFYVVLRKAHRQHQASEECPFGFFYLSATQLVAAAGKGTNHMPPFSNVMNQVVRDLPFIQVSSSPWPIWHVLAVFSDMNKGDWFWGGDRKYFRGFSDWNLRRDELSPLVSPSLDFLSPDWRRDVMWKVEALKKMDHLTYIQTLKSWTKTREESWGQLRQIAMSMIDAASALAARAHQQQLTTRLAYVVLLYGDGWAQLLQRMQRRMAQLALRHPLLVIAIGAAAPVCRALSGQDVICWVPDTASQVHRFTGIQGLLHLGIDVIYLDMDTFLLRDPTERFQAAADDWDALFARHGDGDCINIGIFYLKASGRTAVWMSQFLTWYHDHPFEIDQRGLHIFLALPAQVLQVASVPEDLVPIRGSVLEDLNEVVIGDIGWLGSLSQMLIFHWCHRPLELKVKEMNLAYDGADALEEHELPMSVALSVAAGAVPGSPWAKVVAVRYMFDTYQLKEAPPRKVCW</sequence>
<name>A0A9P1G0Z9_9DINO</name>
<dbReference type="GO" id="GO:0005524">
    <property type="term" value="F:ATP binding"/>
    <property type="evidence" value="ECO:0007669"/>
    <property type="project" value="UniProtKB-KW"/>
</dbReference>
<dbReference type="GO" id="GO:0004674">
    <property type="term" value="F:protein serine/threonine kinase activity"/>
    <property type="evidence" value="ECO:0007669"/>
    <property type="project" value="UniProtKB-KW"/>
</dbReference>
<keyword evidence="10" id="KW-1185">Reference proteome</keyword>
<dbReference type="EMBL" id="CAMXCT030002079">
    <property type="protein sequence ID" value="CAL4782778.1"/>
    <property type="molecule type" value="Genomic_DNA"/>
</dbReference>
<evidence type="ECO:0000256" key="4">
    <source>
        <dbReference type="ARBA" id="ARBA00022777"/>
    </source>
</evidence>
<evidence type="ECO:0000256" key="2">
    <source>
        <dbReference type="ARBA" id="ARBA00022679"/>
    </source>
</evidence>
<feature type="compositionally biased region" description="Low complexity" evidence="6">
    <location>
        <begin position="384"/>
        <end position="401"/>
    </location>
</feature>
<keyword evidence="1" id="KW-0723">Serine/threonine-protein kinase</keyword>